<keyword evidence="4" id="KW-1003">Cell membrane</keyword>
<evidence type="ECO:0000256" key="7">
    <source>
        <dbReference type="ARBA" id="ARBA00023136"/>
    </source>
</evidence>
<dbReference type="PANTHER" id="PTHR43297:SF2">
    <property type="entry name" value="DIPEPTIDE TRANSPORT ATP-BINDING PROTEIN DPPD"/>
    <property type="match status" value="1"/>
</dbReference>
<dbReference type="Gene3D" id="3.40.50.300">
    <property type="entry name" value="P-loop containing nucleotide triphosphate hydrolases"/>
    <property type="match status" value="1"/>
</dbReference>
<keyword evidence="7" id="KW-0472">Membrane</keyword>
<organism evidence="9 10">
    <name type="scientific">Gluconobacter cerinus</name>
    <dbReference type="NCBI Taxonomy" id="38307"/>
    <lineage>
        <taxon>Bacteria</taxon>
        <taxon>Pseudomonadati</taxon>
        <taxon>Pseudomonadota</taxon>
        <taxon>Alphaproteobacteria</taxon>
        <taxon>Acetobacterales</taxon>
        <taxon>Acetobacteraceae</taxon>
        <taxon>Gluconobacter</taxon>
    </lineage>
</organism>
<evidence type="ECO:0000313" key="10">
    <source>
        <dbReference type="Proteomes" id="UP000077786"/>
    </source>
</evidence>
<proteinExistence type="inferred from homology"/>
<dbReference type="CDD" id="cd03257">
    <property type="entry name" value="ABC_NikE_OppD_transporters"/>
    <property type="match status" value="1"/>
</dbReference>
<dbReference type="OrthoDB" id="9815712at2"/>
<keyword evidence="6 9" id="KW-0067">ATP-binding</keyword>
<protein>
    <submittedName>
        <fullName evidence="9">Peptide ABC transporter ATP-binding protein</fullName>
    </submittedName>
</protein>
<dbReference type="PROSITE" id="PS00211">
    <property type="entry name" value="ABC_TRANSPORTER_1"/>
    <property type="match status" value="1"/>
</dbReference>
<keyword evidence="3" id="KW-0813">Transport</keyword>
<dbReference type="EMBL" id="LUTU01000007">
    <property type="protein sequence ID" value="OAJ67630.1"/>
    <property type="molecule type" value="Genomic_DNA"/>
</dbReference>
<dbReference type="Pfam" id="PF00005">
    <property type="entry name" value="ABC_tran"/>
    <property type="match status" value="1"/>
</dbReference>
<dbReference type="SMART" id="SM00382">
    <property type="entry name" value="AAA"/>
    <property type="match status" value="1"/>
</dbReference>
<dbReference type="PROSITE" id="PS50893">
    <property type="entry name" value="ABC_TRANSPORTER_2"/>
    <property type="match status" value="1"/>
</dbReference>
<dbReference type="InterPro" id="IPR050388">
    <property type="entry name" value="ABC_Ni/Peptide_Import"/>
</dbReference>
<dbReference type="InterPro" id="IPR027417">
    <property type="entry name" value="P-loop_NTPase"/>
</dbReference>
<comment type="similarity">
    <text evidence="2">Belongs to the ABC transporter superfamily.</text>
</comment>
<evidence type="ECO:0000256" key="4">
    <source>
        <dbReference type="ARBA" id="ARBA00022475"/>
    </source>
</evidence>
<gene>
    <name evidence="9" type="ORF">A0123_01672</name>
</gene>
<dbReference type="PATRIC" id="fig|38307.3.peg.1723"/>
<name>A0A1B6VK93_9PROT</name>
<sequence length="277" mass="29961">MSRLLSVQNLSVRAGSTAILHPFSFTINAGETVAVTGESGSGKSTLARTLMGLLPDGFETSGQALFEDQNLISLPESQFRSLRGQKIAMVFQEPMTALNPIRRIGQQIGDTFRLHTAMTGREIKEAVHQLLDRVGLSRAGVAANDYPHTLSGGQRQRVLLAIAIACKPALLIADEFTTALDSQTQAEVMDLVQDLASENQMAILMISHDLGLIRHKARHVLVLQHGTLVESAKTETLFSAPQHPYTRALLSMSLHGVNHPPLTRLPVPENLVSGVAP</sequence>
<dbReference type="Proteomes" id="UP000077786">
    <property type="component" value="Unassembled WGS sequence"/>
</dbReference>
<dbReference type="AlphaFoldDB" id="A0A1B6VK93"/>
<evidence type="ECO:0000259" key="8">
    <source>
        <dbReference type="PROSITE" id="PS50893"/>
    </source>
</evidence>
<evidence type="ECO:0000256" key="6">
    <source>
        <dbReference type="ARBA" id="ARBA00022840"/>
    </source>
</evidence>
<dbReference type="PANTHER" id="PTHR43297">
    <property type="entry name" value="OLIGOPEPTIDE TRANSPORT ATP-BINDING PROTEIN APPD"/>
    <property type="match status" value="1"/>
</dbReference>
<evidence type="ECO:0000256" key="3">
    <source>
        <dbReference type="ARBA" id="ARBA00022448"/>
    </source>
</evidence>
<evidence type="ECO:0000313" key="9">
    <source>
        <dbReference type="EMBL" id="OAJ67630.1"/>
    </source>
</evidence>
<accession>A0A1B6VK93</accession>
<dbReference type="SUPFAM" id="SSF52540">
    <property type="entry name" value="P-loop containing nucleoside triphosphate hydrolases"/>
    <property type="match status" value="1"/>
</dbReference>
<dbReference type="GO" id="GO:0016887">
    <property type="term" value="F:ATP hydrolysis activity"/>
    <property type="evidence" value="ECO:0007669"/>
    <property type="project" value="InterPro"/>
</dbReference>
<keyword evidence="5" id="KW-0547">Nucleotide-binding</keyword>
<comment type="subcellular location">
    <subcellularLocation>
        <location evidence="1">Cell inner membrane</location>
        <topology evidence="1">Peripheral membrane protein</topology>
    </subcellularLocation>
</comment>
<comment type="caution">
    <text evidence="9">The sequence shown here is derived from an EMBL/GenBank/DDBJ whole genome shotgun (WGS) entry which is preliminary data.</text>
</comment>
<evidence type="ECO:0000256" key="1">
    <source>
        <dbReference type="ARBA" id="ARBA00004417"/>
    </source>
</evidence>
<evidence type="ECO:0000256" key="2">
    <source>
        <dbReference type="ARBA" id="ARBA00005417"/>
    </source>
</evidence>
<reference evidence="9 10" key="1">
    <citation type="submission" date="2016-03" db="EMBL/GenBank/DDBJ databases">
        <title>Draft genome sequence of Gluconobacter cerinus strain CECT 9110.</title>
        <authorList>
            <person name="Sainz F."/>
            <person name="Mas A."/>
            <person name="Torija M.J."/>
        </authorList>
    </citation>
    <scope>NUCLEOTIDE SEQUENCE [LARGE SCALE GENOMIC DNA]</scope>
    <source>
        <strain evidence="9 10">CECT 9110</strain>
    </source>
</reference>
<dbReference type="GO" id="GO:0005886">
    <property type="term" value="C:plasma membrane"/>
    <property type="evidence" value="ECO:0007669"/>
    <property type="project" value="UniProtKB-SubCell"/>
</dbReference>
<dbReference type="GO" id="GO:0005524">
    <property type="term" value="F:ATP binding"/>
    <property type="evidence" value="ECO:0007669"/>
    <property type="project" value="UniProtKB-KW"/>
</dbReference>
<dbReference type="InterPro" id="IPR003593">
    <property type="entry name" value="AAA+_ATPase"/>
</dbReference>
<dbReference type="InterPro" id="IPR017871">
    <property type="entry name" value="ABC_transporter-like_CS"/>
</dbReference>
<feature type="domain" description="ABC transporter" evidence="8">
    <location>
        <begin position="5"/>
        <end position="250"/>
    </location>
</feature>
<dbReference type="RefSeq" id="WP_064274439.1">
    <property type="nucleotide sequence ID" value="NZ_LUTU01000007.1"/>
</dbReference>
<dbReference type="InterPro" id="IPR003439">
    <property type="entry name" value="ABC_transporter-like_ATP-bd"/>
</dbReference>
<evidence type="ECO:0000256" key="5">
    <source>
        <dbReference type="ARBA" id="ARBA00022741"/>
    </source>
</evidence>